<dbReference type="GO" id="GO:0046872">
    <property type="term" value="F:metal ion binding"/>
    <property type="evidence" value="ECO:0007669"/>
    <property type="project" value="UniProtKB-KW"/>
</dbReference>
<reference evidence="4 5" key="1">
    <citation type="submission" date="2014-09" db="EMBL/GenBank/DDBJ databases">
        <title>Genome sequencing and annotation of Bacillus Okhensis strain Kh10-101T.</title>
        <authorList>
            <person name="Prakash J.S."/>
        </authorList>
    </citation>
    <scope>NUCLEOTIDE SEQUENCE [LARGE SCALE GENOMIC DNA]</scope>
    <source>
        <strain evidence="5">Kh10-101T</strain>
    </source>
</reference>
<dbReference type="GO" id="GO:0019323">
    <property type="term" value="P:pentose catabolic process"/>
    <property type="evidence" value="ECO:0007669"/>
    <property type="project" value="TreeGrafter"/>
</dbReference>
<dbReference type="InterPro" id="IPR050197">
    <property type="entry name" value="Aldolase_class_II_sugar_metab"/>
</dbReference>
<organism evidence="4 5">
    <name type="scientific">Halalkalibacter okhensis</name>
    <dbReference type="NCBI Taxonomy" id="333138"/>
    <lineage>
        <taxon>Bacteria</taxon>
        <taxon>Bacillati</taxon>
        <taxon>Bacillota</taxon>
        <taxon>Bacilli</taxon>
        <taxon>Bacillales</taxon>
        <taxon>Bacillaceae</taxon>
        <taxon>Halalkalibacter</taxon>
    </lineage>
</organism>
<keyword evidence="5" id="KW-1185">Reference proteome</keyword>
<dbReference type="InterPro" id="IPR001303">
    <property type="entry name" value="Aldolase_II/adducin_N"/>
</dbReference>
<dbReference type="Pfam" id="PF00596">
    <property type="entry name" value="Aldolase_II"/>
    <property type="match status" value="1"/>
</dbReference>
<dbReference type="EMBL" id="JRJU01000034">
    <property type="protein sequence ID" value="KHF38637.1"/>
    <property type="molecule type" value="Genomic_DNA"/>
</dbReference>
<dbReference type="AlphaFoldDB" id="A0A0B0ICL3"/>
<keyword evidence="1" id="KW-0479">Metal-binding</keyword>
<evidence type="ECO:0000256" key="1">
    <source>
        <dbReference type="ARBA" id="ARBA00022723"/>
    </source>
</evidence>
<dbReference type="eggNOG" id="COG0235">
    <property type="taxonomic scope" value="Bacteria"/>
</dbReference>
<protein>
    <recommendedName>
        <fullName evidence="3">Class II aldolase/adducin N-terminal domain-containing protein</fullName>
    </recommendedName>
</protein>
<dbReference type="SMART" id="SM01007">
    <property type="entry name" value="Aldolase_II"/>
    <property type="match status" value="1"/>
</dbReference>
<dbReference type="GO" id="GO:0016832">
    <property type="term" value="F:aldehyde-lyase activity"/>
    <property type="evidence" value="ECO:0007669"/>
    <property type="project" value="TreeGrafter"/>
</dbReference>
<dbReference type="PANTHER" id="PTHR22789">
    <property type="entry name" value="FUCULOSE PHOSPHATE ALDOLASE"/>
    <property type="match status" value="1"/>
</dbReference>
<evidence type="ECO:0000313" key="5">
    <source>
        <dbReference type="Proteomes" id="UP000030832"/>
    </source>
</evidence>
<gene>
    <name evidence="4" type="ORF">LQ50_20190</name>
</gene>
<dbReference type="SUPFAM" id="SSF53639">
    <property type="entry name" value="AraD/HMP-PK domain-like"/>
    <property type="match status" value="1"/>
</dbReference>
<keyword evidence="2" id="KW-0456">Lyase</keyword>
<dbReference type="OrthoDB" id="9794581at2"/>
<comment type="caution">
    <text evidence="4">The sequence shown here is derived from an EMBL/GenBank/DDBJ whole genome shotgun (WGS) entry which is preliminary data.</text>
</comment>
<dbReference type="STRING" id="333138.LQ50_20190"/>
<evidence type="ECO:0000256" key="2">
    <source>
        <dbReference type="ARBA" id="ARBA00023239"/>
    </source>
</evidence>
<accession>A0A0B0ICL3</accession>
<dbReference type="Gene3D" id="3.40.225.10">
    <property type="entry name" value="Class II aldolase/adducin N-terminal domain"/>
    <property type="match status" value="1"/>
</dbReference>
<evidence type="ECO:0000313" key="4">
    <source>
        <dbReference type="EMBL" id="KHF38637.1"/>
    </source>
</evidence>
<feature type="domain" description="Class II aldolase/adducin N-terminal" evidence="3">
    <location>
        <begin position="8"/>
        <end position="183"/>
    </location>
</feature>
<sequence length="224" mass="25408">MGIEKLKQDIVNTIRMLERAEHIDFNGHVSARIPGTDQILINDRRASRSALTSDDIIQMDLDGNVITDEGQPPNEFPLHTEIYRSREDVDAVAHTHPKWSTLFTIAKVPLRPVIIQGAVIGDAPIFPKSYSISNTEIAKELAETLDDNYVVLMKAHGAAIVGQNLTEVFARSVFLEENAYRQYMAGQIGYAHSLEDDEINHMKEFIWQPKNIQKVWDNHLSKLY</sequence>
<proteinExistence type="predicted"/>
<dbReference type="PANTHER" id="PTHR22789:SF0">
    <property type="entry name" value="3-OXO-TETRONATE 4-PHOSPHATE DECARBOXYLASE-RELATED"/>
    <property type="match status" value="1"/>
</dbReference>
<name>A0A0B0ICL3_9BACI</name>
<dbReference type="Proteomes" id="UP000030832">
    <property type="component" value="Unassembled WGS sequence"/>
</dbReference>
<evidence type="ECO:0000259" key="3">
    <source>
        <dbReference type="SMART" id="SM01007"/>
    </source>
</evidence>
<dbReference type="GO" id="GO:0005829">
    <property type="term" value="C:cytosol"/>
    <property type="evidence" value="ECO:0007669"/>
    <property type="project" value="TreeGrafter"/>
</dbReference>
<dbReference type="InterPro" id="IPR036409">
    <property type="entry name" value="Aldolase_II/adducin_N_sf"/>
</dbReference>
<dbReference type="RefSeq" id="WP_034632269.1">
    <property type="nucleotide sequence ID" value="NZ_JRJU01000034.1"/>
</dbReference>